<proteinExistence type="predicted"/>
<evidence type="ECO:0000313" key="3">
    <source>
        <dbReference type="Proteomes" id="UP001362999"/>
    </source>
</evidence>
<organism evidence="2 3">
    <name type="scientific">Favolaschia claudopus</name>
    <dbReference type="NCBI Taxonomy" id="2862362"/>
    <lineage>
        <taxon>Eukaryota</taxon>
        <taxon>Fungi</taxon>
        <taxon>Dikarya</taxon>
        <taxon>Basidiomycota</taxon>
        <taxon>Agaricomycotina</taxon>
        <taxon>Agaricomycetes</taxon>
        <taxon>Agaricomycetidae</taxon>
        <taxon>Agaricales</taxon>
        <taxon>Marasmiineae</taxon>
        <taxon>Mycenaceae</taxon>
        <taxon>Favolaschia</taxon>
    </lineage>
</organism>
<gene>
    <name evidence="2" type="ORF">R3P38DRAFT_2801044</name>
</gene>
<dbReference type="Proteomes" id="UP001362999">
    <property type="component" value="Unassembled WGS sequence"/>
</dbReference>
<comment type="caution">
    <text evidence="2">The sequence shown here is derived from an EMBL/GenBank/DDBJ whole genome shotgun (WGS) entry which is preliminary data.</text>
</comment>
<keyword evidence="3" id="KW-1185">Reference proteome</keyword>
<dbReference type="EMBL" id="JAWWNJ010000104">
    <property type="protein sequence ID" value="KAK6993057.1"/>
    <property type="molecule type" value="Genomic_DNA"/>
</dbReference>
<name>A0AAV9ZW58_9AGAR</name>
<evidence type="ECO:0000256" key="1">
    <source>
        <dbReference type="SAM" id="MobiDB-lite"/>
    </source>
</evidence>
<sequence length="291" mass="31496">MLALASGLVSRSFNHLSVSCEALDPPVVEDAHGATVGYEIKRIFCPTTRCPVSSPSKRREAVVVRVGAGARIANHLVGLEVGGYGRGDGRHRGAGSSGRSDALVMGTTSVYSTWGITTIMSIEGQQSRWEVQDLAEALWHRKGLPTYKSEDARKDDARLRAQSACSFAIAARRLAIDRRFPFADFLHSTDPTYPRPPPPDYTWGPGAWGEPWSTESPSNAGGDGEEFQRRDGEEPAWGENGGRWTAEGVEAAWATDGAAWSTTEGSSSWSSWPGVENEVAQMEAGLRQMEL</sequence>
<evidence type="ECO:0000313" key="2">
    <source>
        <dbReference type="EMBL" id="KAK6993057.1"/>
    </source>
</evidence>
<dbReference type="AlphaFoldDB" id="A0AAV9ZW58"/>
<reference evidence="2 3" key="1">
    <citation type="journal article" date="2024" name="J Genomics">
        <title>Draft genome sequencing and assembly of Favolaschia claudopus CIRM-BRFM 2984 isolated from oak limbs.</title>
        <authorList>
            <person name="Navarro D."/>
            <person name="Drula E."/>
            <person name="Chaduli D."/>
            <person name="Cazenave R."/>
            <person name="Ahrendt S."/>
            <person name="Wang J."/>
            <person name="Lipzen A."/>
            <person name="Daum C."/>
            <person name="Barry K."/>
            <person name="Grigoriev I.V."/>
            <person name="Favel A."/>
            <person name="Rosso M.N."/>
            <person name="Martin F."/>
        </authorList>
    </citation>
    <scope>NUCLEOTIDE SEQUENCE [LARGE SCALE GENOMIC DNA]</scope>
    <source>
        <strain evidence="2 3">CIRM-BRFM 2984</strain>
    </source>
</reference>
<feature type="region of interest" description="Disordered" evidence="1">
    <location>
        <begin position="189"/>
        <end position="247"/>
    </location>
</feature>
<accession>A0AAV9ZW58</accession>
<protein>
    <submittedName>
        <fullName evidence="2">Uncharacterized protein</fullName>
    </submittedName>
</protein>